<evidence type="ECO:0000313" key="4">
    <source>
        <dbReference type="EMBL" id="BDY12920.1"/>
    </source>
</evidence>
<dbReference type="PROSITE" id="PS51866">
    <property type="entry name" value="MOP"/>
    <property type="match status" value="1"/>
</dbReference>
<dbReference type="Proteomes" id="UP001321445">
    <property type="component" value="Chromosome"/>
</dbReference>
<dbReference type="InterPro" id="IPR005116">
    <property type="entry name" value="Transp-assoc_OB_typ1"/>
</dbReference>
<evidence type="ECO:0000256" key="2">
    <source>
        <dbReference type="PROSITE-ProRule" id="PRU01213"/>
    </source>
</evidence>
<organism evidence="4 6">
    <name type="scientific">Hydrogenimonas cancrithermarum</name>
    <dbReference type="NCBI Taxonomy" id="2993563"/>
    <lineage>
        <taxon>Bacteria</taxon>
        <taxon>Pseudomonadati</taxon>
        <taxon>Campylobacterota</taxon>
        <taxon>Epsilonproteobacteria</taxon>
        <taxon>Campylobacterales</taxon>
        <taxon>Hydrogenimonadaceae</taxon>
        <taxon>Hydrogenimonas</taxon>
    </lineage>
</organism>
<keyword evidence="1 2" id="KW-0500">Molybdenum</keyword>
<proteinExistence type="predicted"/>
<dbReference type="EMBL" id="AP027370">
    <property type="protein sequence ID" value="BDY12920.1"/>
    <property type="molecule type" value="Genomic_DNA"/>
</dbReference>
<evidence type="ECO:0000259" key="3">
    <source>
        <dbReference type="PROSITE" id="PS51866"/>
    </source>
</evidence>
<accession>A0ABM8FKS3</accession>
<feature type="domain" description="Mop" evidence="3">
    <location>
        <begin position="67"/>
        <end position="132"/>
    </location>
</feature>
<dbReference type="Pfam" id="PF03459">
    <property type="entry name" value="TOBE"/>
    <property type="match status" value="2"/>
</dbReference>
<reference evidence="4 6" key="1">
    <citation type="submission" date="2023-03" db="EMBL/GenBank/DDBJ databases">
        <title>Description of Hydrogenimonas sp. ISO32.</title>
        <authorList>
            <person name="Mino S."/>
            <person name="Fukazawa S."/>
            <person name="Sawabe T."/>
        </authorList>
    </citation>
    <scope>NUCLEOTIDE SEQUENCE [LARGE SCALE GENOMIC DNA]</scope>
    <source>
        <strain evidence="4 6">ISO32</strain>
    </source>
</reference>
<evidence type="ECO:0000256" key="1">
    <source>
        <dbReference type="ARBA" id="ARBA00022505"/>
    </source>
</evidence>
<sequence>MNRLKGSVTAIQCSGELSQVDIACGNTGLTAFMLGKPNENPGVAVGSDVWVLFKESEVALAKGFSGALSLRNRFEGRIGKIVLGDLLAEVTLAYAGDTIVSIISRRACEAMELKVGDRVTALVKANEITLMESD</sequence>
<gene>
    <name evidence="4" type="ORF">HCR_12320</name>
    <name evidence="5" type="ORF">HCR_13490</name>
</gene>
<dbReference type="EMBL" id="AP027370">
    <property type="protein sequence ID" value="BDY13037.1"/>
    <property type="molecule type" value="Genomic_DNA"/>
</dbReference>
<dbReference type="InterPro" id="IPR008995">
    <property type="entry name" value="Mo/tungstate-bd_C_term_dom"/>
</dbReference>
<evidence type="ECO:0000313" key="5">
    <source>
        <dbReference type="EMBL" id="BDY13037.1"/>
    </source>
</evidence>
<dbReference type="RefSeq" id="WP_286335971.1">
    <property type="nucleotide sequence ID" value="NZ_AP027370.1"/>
</dbReference>
<protein>
    <recommendedName>
        <fullName evidence="3">Mop domain-containing protein</fullName>
    </recommendedName>
</protein>
<name>A0ABM8FKS3_9BACT</name>
<dbReference type="InterPro" id="IPR004606">
    <property type="entry name" value="Mop_domain"/>
</dbReference>
<keyword evidence="6" id="KW-1185">Reference proteome</keyword>
<dbReference type="SUPFAM" id="SSF50331">
    <property type="entry name" value="MOP-like"/>
    <property type="match status" value="1"/>
</dbReference>
<dbReference type="Gene3D" id="2.40.50.100">
    <property type="match status" value="2"/>
</dbReference>
<evidence type="ECO:0000313" key="6">
    <source>
        <dbReference type="Proteomes" id="UP001321445"/>
    </source>
</evidence>